<evidence type="ECO:0000313" key="5">
    <source>
        <dbReference type="EMBL" id="KAL1895495.1"/>
    </source>
</evidence>
<organism evidence="5 6">
    <name type="scientific">Sporothrix stenoceras</name>
    <dbReference type="NCBI Taxonomy" id="5173"/>
    <lineage>
        <taxon>Eukaryota</taxon>
        <taxon>Fungi</taxon>
        <taxon>Dikarya</taxon>
        <taxon>Ascomycota</taxon>
        <taxon>Pezizomycotina</taxon>
        <taxon>Sordariomycetes</taxon>
        <taxon>Sordariomycetidae</taxon>
        <taxon>Ophiostomatales</taxon>
        <taxon>Ophiostomataceae</taxon>
        <taxon>Sporothrix</taxon>
    </lineage>
</organism>
<dbReference type="InterPro" id="IPR013094">
    <property type="entry name" value="AB_hydrolase_3"/>
</dbReference>
<evidence type="ECO:0000256" key="3">
    <source>
        <dbReference type="PROSITE-ProRule" id="PRU10038"/>
    </source>
</evidence>
<feature type="domain" description="Alpha/beta hydrolase fold-3" evidence="4">
    <location>
        <begin position="76"/>
        <end position="278"/>
    </location>
</feature>
<evidence type="ECO:0000256" key="2">
    <source>
        <dbReference type="ARBA" id="ARBA00022801"/>
    </source>
</evidence>
<dbReference type="InterPro" id="IPR050300">
    <property type="entry name" value="GDXG_lipolytic_enzyme"/>
</dbReference>
<dbReference type="InterPro" id="IPR029058">
    <property type="entry name" value="AB_hydrolase_fold"/>
</dbReference>
<dbReference type="Gene3D" id="3.40.50.1820">
    <property type="entry name" value="alpha/beta hydrolase"/>
    <property type="match status" value="1"/>
</dbReference>
<dbReference type="PANTHER" id="PTHR48081:SF8">
    <property type="entry name" value="ALPHA_BETA HYDROLASE FOLD-3 DOMAIN-CONTAINING PROTEIN-RELATED"/>
    <property type="match status" value="1"/>
</dbReference>
<evidence type="ECO:0000313" key="6">
    <source>
        <dbReference type="Proteomes" id="UP001583186"/>
    </source>
</evidence>
<sequence>MPSPETQSQVEFYKRLNGYIMSGSFTLDLNRDISENFSSLASEPAGVTYEEDVCPGTVRPAIWCLPVGLPPSAPVILYFHGGGYSANSPSSHRKMVAHLAKRSNSRALLLDYRLAPEHQFPAQIDDALAAYQWLTDIQGVPGRQISLAGDSAGGNLAVTLALAIKKKSLAAPAAVVCFSPWIDMRLSGDAHKSNLQSDILVFEGAMQHVVQTFVGSASLDEPLLDLLNADYTGCPPMYLTSGGSEVFRDDAVLLADTLKRSGVEVQLKVVEGLQHVWVFMAGRAREADATLEEAAQFIRSKWV</sequence>
<comment type="caution">
    <text evidence="5">The sequence shown here is derived from an EMBL/GenBank/DDBJ whole genome shotgun (WGS) entry which is preliminary data.</text>
</comment>
<name>A0ABR3Z4D8_9PEZI</name>
<evidence type="ECO:0000256" key="1">
    <source>
        <dbReference type="ARBA" id="ARBA00010515"/>
    </source>
</evidence>
<dbReference type="PANTHER" id="PTHR48081">
    <property type="entry name" value="AB HYDROLASE SUPERFAMILY PROTEIN C4A8.06C"/>
    <property type="match status" value="1"/>
</dbReference>
<dbReference type="PROSITE" id="PS01174">
    <property type="entry name" value="LIPASE_GDXG_SER"/>
    <property type="match status" value="1"/>
</dbReference>
<dbReference type="PROSITE" id="PS01173">
    <property type="entry name" value="LIPASE_GDXG_HIS"/>
    <property type="match status" value="1"/>
</dbReference>
<feature type="active site" evidence="3">
    <location>
        <position position="151"/>
    </location>
</feature>
<evidence type="ECO:0000259" key="4">
    <source>
        <dbReference type="Pfam" id="PF07859"/>
    </source>
</evidence>
<keyword evidence="2" id="KW-0378">Hydrolase</keyword>
<dbReference type="InterPro" id="IPR002168">
    <property type="entry name" value="Lipase_GDXG_HIS_AS"/>
</dbReference>
<protein>
    <recommendedName>
        <fullName evidence="4">Alpha/beta hydrolase fold-3 domain-containing protein</fullName>
    </recommendedName>
</protein>
<proteinExistence type="inferred from homology"/>
<gene>
    <name evidence="5" type="ORF">Sste5346_005304</name>
</gene>
<keyword evidence="6" id="KW-1185">Reference proteome</keyword>
<dbReference type="Pfam" id="PF07859">
    <property type="entry name" value="Abhydrolase_3"/>
    <property type="match status" value="1"/>
</dbReference>
<accession>A0ABR3Z4D8</accession>
<reference evidence="5 6" key="1">
    <citation type="journal article" date="2024" name="IMA Fungus">
        <title>IMA Genome - F19 : A genome assembly and annotation guide to empower mycologists, including annotated draft genome sequences of Ceratocystis pirilliformis, Diaporthe australafricana, Fusarium ophioides, Paecilomyces lecythidis, and Sporothrix stenoceras.</title>
        <authorList>
            <person name="Aylward J."/>
            <person name="Wilson A.M."/>
            <person name="Visagie C.M."/>
            <person name="Spraker J."/>
            <person name="Barnes I."/>
            <person name="Buitendag C."/>
            <person name="Ceriani C."/>
            <person name="Del Mar Angel L."/>
            <person name="du Plessis D."/>
            <person name="Fuchs T."/>
            <person name="Gasser K."/>
            <person name="Kramer D."/>
            <person name="Li W."/>
            <person name="Munsamy K."/>
            <person name="Piso A."/>
            <person name="Price J.L."/>
            <person name="Sonnekus B."/>
            <person name="Thomas C."/>
            <person name="van der Nest A."/>
            <person name="van Dijk A."/>
            <person name="van Heerden A."/>
            <person name="van Vuuren N."/>
            <person name="Yilmaz N."/>
            <person name="Duong T.A."/>
            <person name="van der Merwe N.A."/>
            <person name="Wingfield M.J."/>
            <person name="Wingfield B.D."/>
        </authorList>
    </citation>
    <scope>NUCLEOTIDE SEQUENCE [LARGE SCALE GENOMIC DNA]</scope>
    <source>
        <strain evidence="5 6">CMW 5346</strain>
    </source>
</reference>
<dbReference type="Proteomes" id="UP001583186">
    <property type="component" value="Unassembled WGS sequence"/>
</dbReference>
<dbReference type="EMBL" id="JAWCUI010000027">
    <property type="protein sequence ID" value="KAL1895495.1"/>
    <property type="molecule type" value="Genomic_DNA"/>
</dbReference>
<comment type="similarity">
    <text evidence="1">Belongs to the 'GDXG' lipolytic enzyme family.</text>
</comment>
<dbReference type="InterPro" id="IPR033140">
    <property type="entry name" value="Lipase_GDXG_put_SER_AS"/>
</dbReference>
<dbReference type="SUPFAM" id="SSF53474">
    <property type="entry name" value="alpha/beta-Hydrolases"/>
    <property type="match status" value="1"/>
</dbReference>